<reference evidence="1" key="1">
    <citation type="submission" date="2020-04" db="EMBL/GenBank/DDBJ databases">
        <authorList>
            <person name="Chiriac C."/>
            <person name="Salcher M."/>
            <person name="Ghai R."/>
            <person name="Kavagutti S V."/>
        </authorList>
    </citation>
    <scope>NUCLEOTIDE SEQUENCE</scope>
</reference>
<sequence>MTCNQNCRQGRDCNCAGWHVVPLNDLRDHQTNGSCWCKPTLDDGVWLHHSMDGREAFETGERLPS</sequence>
<protein>
    <submittedName>
        <fullName evidence="1">Uncharacterized protein</fullName>
    </submittedName>
</protein>
<dbReference type="EMBL" id="LR796392">
    <property type="protein sequence ID" value="CAB4141580.1"/>
    <property type="molecule type" value="Genomic_DNA"/>
</dbReference>
<proteinExistence type="predicted"/>
<name>A0A6J5M8S2_9CAUD</name>
<organism evidence="1">
    <name type="scientific">uncultured Caudovirales phage</name>
    <dbReference type="NCBI Taxonomy" id="2100421"/>
    <lineage>
        <taxon>Viruses</taxon>
        <taxon>Duplodnaviria</taxon>
        <taxon>Heunggongvirae</taxon>
        <taxon>Uroviricota</taxon>
        <taxon>Caudoviricetes</taxon>
        <taxon>Peduoviridae</taxon>
        <taxon>Maltschvirus</taxon>
        <taxon>Maltschvirus maltsch</taxon>
    </lineage>
</organism>
<evidence type="ECO:0000313" key="1">
    <source>
        <dbReference type="EMBL" id="CAB4141580.1"/>
    </source>
</evidence>
<accession>A0A6J5M8S2</accession>
<gene>
    <name evidence="1" type="ORF">UFOVP416_39</name>
</gene>